<comment type="cofactor">
    <cofactor evidence="1">
        <name>Mn(2+)</name>
        <dbReference type="ChEBI" id="CHEBI:29035"/>
    </cofactor>
</comment>
<dbReference type="AlphaFoldDB" id="A0A6J3DQ02"/>
<keyword evidence="5" id="KW-0378">Hydrolase</keyword>
<evidence type="ECO:0000256" key="1">
    <source>
        <dbReference type="ARBA" id="ARBA00001936"/>
    </source>
</evidence>
<dbReference type="GO" id="GO:0015938">
    <property type="term" value="P:coenzyme A catabolic process"/>
    <property type="evidence" value="ECO:0007669"/>
    <property type="project" value="TreeGrafter"/>
</dbReference>
<comment type="similarity">
    <text evidence="3">Belongs to the Nudix hydrolase family. PCD1 subfamily.</text>
</comment>
<feature type="domain" description="Nudix hydrolase" evidence="8">
    <location>
        <begin position="38"/>
        <end position="171"/>
    </location>
</feature>
<evidence type="ECO:0000256" key="7">
    <source>
        <dbReference type="ARBA" id="ARBA00023211"/>
    </source>
</evidence>
<dbReference type="GO" id="GO:0030145">
    <property type="term" value="F:manganese ion binding"/>
    <property type="evidence" value="ECO:0007669"/>
    <property type="project" value="InterPro"/>
</dbReference>
<dbReference type="PANTHER" id="PTHR12992">
    <property type="entry name" value="NUDIX HYDROLASE"/>
    <property type="match status" value="1"/>
</dbReference>
<dbReference type="GO" id="GO:0010945">
    <property type="term" value="F:coenzyme A diphosphatase activity"/>
    <property type="evidence" value="ECO:0007669"/>
    <property type="project" value="InterPro"/>
</dbReference>
<reference evidence="10" key="1">
    <citation type="submission" date="2025-08" db="UniProtKB">
        <authorList>
            <consortium name="RefSeq"/>
        </authorList>
    </citation>
    <scope>IDENTIFICATION</scope>
    <source>
        <tissue evidence="10">Lung</tissue>
    </source>
</reference>
<dbReference type="GO" id="GO:0009132">
    <property type="term" value="P:nucleoside diphosphate metabolic process"/>
    <property type="evidence" value="ECO:0007669"/>
    <property type="project" value="InterPro"/>
</dbReference>
<keyword evidence="9" id="KW-1185">Reference proteome</keyword>
<evidence type="ECO:0000256" key="6">
    <source>
        <dbReference type="ARBA" id="ARBA00022842"/>
    </source>
</evidence>
<dbReference type="CDD" id="cd03426">
    <property type="entry name" value="NUDIX_CoAse_Nudt7"/>
    <property type="match status" value="1"/>
</dbReference>
<dbReference type="SUPFAM" id="SSF55811">
    <property type="entry name" value="Nudix"/>
    <property type="match status" value="1"/>
</dbReference>
<sequence>MAAAEREAEAKGRECSKEEARRRLRELDVADKFSRLPLPKASVLLPLVVRAGRLCLLLTLRAPQLRRSPGEVCFPGGKSEENDKDEIDTALREAKEEVGLPPEKVEVICRLVPGIDKMNHLVTPVVGFIEDTFQATPNPDEEVGSGEHPKLSIIKSVIQAFLKILPLKYENKVCLSTSSWLSAQCS</sequence>
<dbReference type="InterPro" id="IPR045121">
    <property type="entry name" value="CoAse"/>
</dbReference>
<dbReference type="Proteomes" id="UP000504639">
    <property type="component" value="Chromosome 12"/>
</dbReference>
<proteinExistence type="inferred from homology"/>
<dbReference type="Pfam" id="PF00293">
    <property type="entry name" value="NUDIX"/>
    <property type="match status" value="1"/>
</dbReference>
<dbReference type="InterPro" id="IPR015797">
    <property type="entry name" value="NUDIX_hydrolase-like_dom_sf"/>
</dbReference>
<dbReference type="GeneID" id="116494043"/>
<accession>A0A6J3DQ02</accession>
<evidence type="ECO:0000313" key="10">
    <source>
        <dbReference type="RefSeq" id="XP_032051637.1"/>
    </source>
</evidence>
<evidence type="ECO:0000256" key="5">
    <source>
        <dbReference type="ARBA" id="ARBA00022801"/>
    </source>
</evidence>
<dbReference type="RefSeq" id="XP_032051637.1">
    <property type="nucleotide sequence ID" value="XM_032195746.1"/>
</dbReference>
<evidence type="ECO:0000256" key="4">
    <source>
        <dbReference type="ARBA" id="ARBA00022723"/>
    </source>
</evidence>
<dbReference type="PROSITE" id="PS01293">
    <property type="entry name" value="NUDIX_COA"/>
    <property type="match status" value="1"/>
</dbReference>
<evidence type="ECO:0000259" key="8">
    <source>
        <dbReference type="PROSITE" id="PS51462"/>
    </source>
</evidence>
<dbReference type="InterPro" id="IPR000059">
    <property type="entry name" value="NUDIX_hydrolase_NudL_CS"/>
</dbReference>
<keyword evidence="7" id="KW-0464">Manganese</keyword>
<evidence type="ECO:0000256" key="2">
    <source>
        <dbReference type="ARBA" id="ARBA00001946"/>
    </source>
</evidence>
<organism evidence="9 10">
    <name type="scientific">Aythya fuligula</name>
    <name type="common">Tufted duck</name>
    <name type="synonym">Anas fuligula</name>
    <dbReference type="NCBI Taxonomy" id="219594"/>
    <lineage>
        <taxon>Eukaryota</taxon>
        <taxon>Metazoa</taxon>
        <taxon>Chordata</taxon>
        <taxon>Craniata</taxon>
        <taxon>Vertebrata</taxon>
        <taxon>Euteleostomi</taxon>
        <taxon>Archelosauria</taxon>
        <taxon>Archosauria</taxon>
        <taxon>Dinosauria</taxon>
        <taxon>Saurischia</taxon>
        <taxon>Theropoda</taxon>
        <taxon>Coelurosauria</taxon>
        <taxon>Aves</taxon>
        <taxon>Neognathae</taxon>
        <taxon>Galloanserae</taxon>
        <taxon>Anseriformes</taxon>
        <taxon>Anatidae</taxon>
        <taxon>Aythyinae</taxon>
        <taxon>Aythya</taxon>
    </lineage>
</organism>
<dbReference type="CTD" id="283927"/>
<dbReference type="GO" id="GO:0000287">
    <property type="term" value="F:magnesium ion binding"/>
    <property type="evidence" value="ECO:0007669"/>
    <property type="project" value="InterPro"/>
</dbReference>
<keyword evidence="4" id="KW-0479">Metal-binding</keyword>
<comment type="cofactor">
    <cofactor evidence="2">
        <name>Mg(2+)</name>
        <dbReference type="ChEBI" id="CHEBI:18420"/>
    </cofactor>
</comment>
<dbReference type="PROSITE" id="PS51462">
    <property type="entry name" value="NUDIX"/>
    <property type="match status" value="1"/>
</dbReference>
<gene>
    <name evidence="10" type="primary">NUDT7</name>
</gene>
<evidence type="ECO:0000313" key="9">
    <source>
        <dbReference type="Proteomes" id="UP000504639"/>
    </source>
</evidence>
<keyword evidence="6" id="KW-0460">Magnesium</keyword>
<evidence type="ECO:0000256" key="3">
    <source>
        <dbReference type="ARBA" id="ARBA00006506"/>
    </source>
</evidence>
<dbReference type="Gene3D" id="3.90.79.10">
    <property type="entry name" value="Nucleoside Triphosphate Pyrophosphohydrolase"/>
    <property type="match status" value="1"/>
</dbReference>
<dbReference type="PANTHER" id="PTHR12992:SF24">
    <property type="entry name" value="PEROXISOMAL COENZYME A DIPHOSPHATASE NUDT7"/>
    <property type="match status" value="1"/>
</dbReference>
<name>A0A6J3DQ02_AYTFU</name>
<dbReference type="InterPro" id="IPR000086">
    <property type="entry name" value="NUDIX_hydrolase_dom"/>
</dbReference>
<protein>
    <submittedName>
        <fullName evidence="10">Peroxisomal coenzyme A diphosphatase NUDT7 isoform X2</fullName>
    </submittedName>
</protein>